<proteinExistence type="predicted"/>
<dbReference type="EMBL" id="KN880642">
    <property type="protein sequence ID" value="KIY64315.1"/>
    <property type="molecule type" value="Genomic_DNA"/>
</dbReference>
<feature type="compositionally biased region" description="Low complexity" evidence="1">
    <location>
        <begin position="1"/>
        <end position="12"/>
    </location>
</feature>
<feature type="compositionally biased region" description="Low complexity" evidence="1">
    <location>
        <begin position="59"/>
        <end position="74"/>
    </location>
</feature>
<reference evidence="2 3" key="1">
    <citation type="journal article" date="2015" name="Fungal Genet. Biol.">
        <title>Evolution of novel wood decay mechanisms in Agaricales revealed by the genome sequences of Fistulina hepatica and Cylindrobasidium torrendii.</title>
        <authorList>
            <person name="Floudas D."/>
            <person name="Held B.W."/>
            <person name="Riley R."/>
            <person name="Nagy L.G."/>
            <person name="Koehler G."/>
            <person name="Ransdell A.S."/>
            <person name="Younus H."/>
            <person name="Chow J."/>
            <person name="Chiniquy J."/>
            <person name="Lipzen A."/>
            <person name="Tritt A."/>
            <person name="Sun H."/>
            <person name="Haridas S."/>
            <person name="LaButti K."/>
            <person name="Ohm R.A."/>
            <person name="Kues U."/>
            <person name="Blanchette R.A."/>
            <person name="Grigoriev I.V."/>
            <person name="Minto R.E."/>
            <person name="Hibbett D.S."/>
        </authorList>
    </citation>
    <scope>NUCLEOTIDE SEQUENCE [LARGE SCALE GENOMIC DNA]</scope>
    <source>
        <strain evidence="2 3">FP15055 ss-10</strain>
    </source>
</reference>
<organism evidence="2 3">
    <name type="scientific">Cylindrobasidium torrendii FP15055 ss-10</name>
    <dbReference type="NCBI Taxonomy" id="1314674"/>
    <lineage>
        <taxon>Eukaryota</taxon>
        <taxon>Fungi</taxon>
        <taxon>Dikarya</taxon>
        <taxon>Basidiomycota</taxon>
        <taxon>Agaricomycotina</taxon>
        <taxon>Agaricomycetes</taxon>
        <taxon>Agaricomycetidae</taxon>
        <taxon>Agaricales</taxon>
        <taxon>Marasmiineae</taxon>
        <taxon>Physalacriaceae</taxon>
        <taxon>Cylindrobasidium</taxon>
    </lineage>
</organism>
<dbReference type="Proteomes" id="UP000054007">
    <property type="component" value="Unassembled WGS sequence"/>
</dbReference>
<feature type="compositionally biased region" description="Polar residues" evidence="1">
    <location>
        <begin position="101"/>
        <end position="111"/>
    </location>
</feature>
<keyword evidence="3" id="KW-1185">Reference proteome</keyword>
<protein>
    <submittedName>
        <fullName evidence="2">Uncharacterized protein</fullName>
    </submittedName>
</protein>
<accession>A0A0D7B291</accession>
<evidence type="ECO:0000313" key="3">
    <source>
        <dbReference type="Proteomes" id="UP000054007"/>
    </source>
</evidence>
<sequence length="180" mass="19185">MSSSATTNSSASTRHDSHCRQSSASRIPVRSPRKLLHRTSESSINTQSADGGLSPANISPQSKTKSKSPTTSPARAPPPPRQLSFTPWHHASRLPVRTPKASVSSSTSNDSEMALSKSSDSLDSVDAETAPSARPMVSSPSGRDMTAALLELEQELPSDDEFLVVWRATSALSLGERVFQ</sequence>
<feature type="region of interest" description="Disordered" evidence="1">
    <location>
        <begin position="1"/>
        <end position="142"/>
    </location>
</feature>
<dbReference type="AlphaFoldDB" id="A0A0D7B291"/>
<evidence type="ECO:0000313" key="2">
    <source>
        <dbReference type="EMBL" id="KIY64315.1"/>
    </source>
</evidence>
<feature type="compositionally biased region" description="Low complexity" evidence="1">
    <location>
        <begin position="115"/>
        <end position="124"/>
    </location>
</feature>
<gene>
    <name evidence="2" type="ORF">CYLTODRAFT_106213</name>
</gene>
<name>A0A0D7B291_9AGAR</name>
<evidence type="ECO:0000256" key="1">
    <source>
        <dbReference type="SAM" id="MobiDB-lite"/>
    </source>
</evidence>